<sequence>MATAAKEATDKQEQENQQTEKEFKELVNMSASELKKWLDTDESKSVGQKKDDAKESTGHESGRKIIEILDKKKKDYDEDDYDQMHRTISYIKRHMAQKPKETEGSNWAYSLKNWGHDPNKK</sequence>
<dbReference type="EMBL" id="QXED01000001">
    <property type="protein sequence ID" value="RIV26768.1"/>
    <property type="molecule type" value="Genomic_DNA"/>
</dbReference>
<evidence type="ECO:0000313" key="2">
    <source>
        <dbReference type="EMBL" id="RIV26768.1"/>
    </source>
</evidence>
<feature type="region of interest" description="Disordered" evidence="1">
    <location>
        <begin position="95"/>
        <end position="121"/>
    </location>
</feature>
<dbReference type="PANTHER" id="PTHR40630:SF1">
    <property type="entry name" value="DNA-BINDING PROTEIN"/>
    <property type="match status" value="1"/>
</dbReference>
<gene>
    <name evidence="2" type="ORF">DYU11_00135</name>
</gene>
<evidence type="ECO:0000256" key="1">
    <source>
        <dbReference type="SAM" id="MobiDB-lite"/>
    </source>
</evidence>
<reference evidence="2 3" key="1">
    <citation type="submission" date="2018-08" db="EMBL/GenBank/DDBJ databases">
        <title>Fibrisoma montanum sp. nov., isolated from Danxia mountain soil.</title>
        <authorList>
            <person name="Huang Y."/>
        </authorList>
    </citation>
    <scope>NUCLEOTIDE SEQUENCE [LARGE SCALE GENOMIC DNA]</scope>
    <source>
        <strain evidence="2 3">HYT19</strain>
    </source>
</reference>
<accession>A0A418MH53</accession>
<keyword evidence="3" id="KW-1185">Reference proteome</keyword>
<dbReference type="OrthoDB" id="513524at2"/>
<dbReference type="RefSeq" id="WP_119665626.1">
    <property type="nucleotide sequence ID" value="NZ_QXED01000001.1"/>
</dbReference>
<evidence type="ECO:0000313" key="3">
    <source>
        <dbReference type="Proteomes" id="UP000283523"/>
    </source>
</evidence>
<name>A0A418MH53_9BACT</name>
<comment type="caution">
    <text evidence="2">The sequence shown here is derived from an EMBL/GenBank/DDBJ whole genome shotgun (WGS) entry which is preliminary data.</text>
</comment>
<proteinExistence type="predicted"/>
<organism evidence="2 3">
    <name type="scientific">Fibrisoma montanum</name>
    <dbReference type="NCBI Taxonomy" id="2305895"/>
    <lineage>
        <taxon>Bacteria</taxon>
        <taxon>Pseudomonadati</taxon>
        <taxon>Bacteroidota</taxon>
        <taxon>Cytophagia</taxon>
        <taxon>Cytophagales</taxon>
        <taxon>Spirosomataceae</taxon>
        <taxon>Fibrisoma</taxon>
    </lineage>
</organism>
<feature type="compositionally biased region" description="Basic and acidic residues" evidence="1">
    <location>
        <begin position="7"/>
        <end position="24"/>
    </location>
</feature>
<feature type="region of interest" description="Disordered" evidence="1">
    <location>
        <begin position="1"/>
        <end position="24"/>
    </location>
</feature>
<dbReference type="PANTHER" id="PTHR40630">
    <property type="entry name" value="POSSIBLE DNA-BINDING PROTEIN"/>
    <property type="match status" value="1"/>
</dbReference>
<dbReference type="AlphaFoldDB" id="A0A418MH53"/>
<dbReference type="Pfam" id="PF11338">
    <property type="entry name" value="DUF3140"/>
    <property type="match status" value="1"/>
</dbReference>
<dbReference type="InterPro" id="IPR021487">
    <property type="entry name" value="DUF3140"/>
</dbReference>
<dbReference type="Proteomes" id="UP000283523">
    <property type="component" value="Unassembled WGS sequence"/>
</dbReference>
<feature type="region of interest" description="Disordered" evidence="1">
    <location>
        <begin position="36"/>
        <end position="66"/>
    </location>
</feature>
<protein>
    <submittedName>
        <fullName evidence="2">DUF3140 domain-containing protein</fullName>
    </submittedName>
</protein>